<feature type="region of interest" description="Disordered" evidence="9">
    <location>
        <begin position="1023"/>
        <end position="1051"/>
    </location>
</feature>
<dbReference type="Proteomes" id="UP001286456">
    <property type="component" value="Unassembled WGS sequence"/>
</dbReference>
<dbReference type="SUPFAM" id="SSF55144">
    <property type="entry name" value="LigT-like"/>
    <property type="match status" value="1"/>
</dbReference>
<evidence type="ECO:0000259" key="11">
    <source>
        <dbReference type="Pfam" id="PF03372"/>
    </source>
</evidence>
<evidence type="ECO:0000256" key="5">
    <source>
        <dbReference type="ARBA" id="ARBA00022679"/>
    </source>
</evidence>
<feature type="compositionally biased region" description="Acidic residues" evidence="9">
    <location>
        <begin position="1133"/>
        <end position="1161"/>
    </location>
</feature>
<dbReference type="Gene3D" id="3.90.1140.10">
    <property type="entry name" value="Cyclic phosphodiesterase"/>
    <property type="match status" value="1"/>
</dbReference>
<evidence type="ECO:0000256" key="9">
    <source>
        <dbReference type="SAM" id="MobiDB-lite"/>
    </source>
</evidence>
<evidence type="ECO:0000256" key="3">
    <source>
        <dbReference type="ARBA" id="ARBA00012388"/>
    </source>
</evidence>
<organism evidence="14 15">
    <name type="scientific">Cercophora scortea</name>
    <dbReference type="NCBI Taxonomy" id="314031"/>
    <lineage>
        <taxon>Eukaryota</taxon>
        <taxon>Fungi</taxon>
        <taxon>Dikarya</taxon>
        <taxon>Ascomycota</taxon>
        <taxon>Pezizomycotina</taxon>
        <taxon>Sordariomycetes</taxon>
        <taxon>Sordariomycetidae</taxon>
        <taxon>Sordariales</taxon>
        <taxon>Lasiosphaeriaceae</taxon>
        <taxon>Cercophora</taxon>
    </lineage>
</organism>
<dbReference type="SUPFAM" id="SSF56219">
    <property type="entry name" value="DNase I-like"/>
    <property type="match status" value="1"/>
</dbReference>
<dbReference type="InterPro" id="IPR002934">
    <property type="entry name" value="Polymerase_NTP_transf_dom"/>
</dbReference>
<dbReference type="InterPro" id="IPR007012">
    <property type="entry name" value="PolA_pol_cen_dom"/>
</dbReference>
<name>A0AAE0IFX3_9PEZI</name>
<dbReference type="PANTHER" id="PTHR10682:SF23">
    <property type="entry name" value="POLYNUCLEOTIDE ADENYLYLTRANSFERASE"/>
    <property type="match status" value="1"/>
</dbReference>
<dbReference type="Gene3D" id="3.30.460.10">
    <property type="entry name" value="Beta Polymerase, domain 2"/>
    <property type="match status" value="1"/>
</dbReference>
<dbReference type="AlphaFoldDB" id="A0AAE0IFX3"/>
<dbReference type="Pfam" id="PF04928">
    <property type="entry name" value="PAP_central"/>
    <property type="match status" value="1"/>
</dbReference>
<dbReference type="EMBL" id="JAUEPO010000004">
    <property type="protein sequence ID" value="KAK3324195.1"/>
    <property type="molecule type" value="Genomic_DNA"/>
</dbReference>
<dbReference type="Pfam" id="PF04457">
    <property type="entry name" value="MJ1316"/>
    <property type="match status" value="1"/>
</dbReference>
<accession>A0AAE0IFX3</accession>
<comment type="similarity">
    <text evidence="2">Belongs to the poly(A) polymerase family.</text>
</comment>
<dbReference type="SUPFAM" id="SSF81301">
    <property type="entry name" value="Nucleotidyltransferase"/>
    <property type="match status" value="1"/>
</dbReference>
<dbReference type="InterPro" id="IPR011068">
    <property type="entry name" value="NuclTrfase_I-like_C"/>
</dbReference>
<feature type="region of interest" description="Disordered" evidence="9">
    <location>
        <begin position="1127"/>
        <end position="1190"/>
    </location>
</feature>
<evidence type="ECO:0000259" key="12">
    <source>
        <dbReference type="Pfam" id="PF04457"/>
    </source>
</evidence>
<keyword evidence="4" id="KW-0507">mRNA processing</keyword>
<feature type="compositionally biased region" description="Basic residues" evidence="9">
    <location>
        <begin position="1166"/>
        <end position="1179"/>
    </location>
</feature>
<evidence type="ECO:0000256" key="8">
    <source>
        <dbReference type="ARBA" id="ARBA00023242"/>
    </source>
</evidence>
<dbReference type="GO" id="GO:1990817">
    <property type="term" value="F:poly(A) RNA polymerase activity"/>
    <property type="evidence" value="ECO:0007669"/>
    <property type="project" value="UniProtKB-EC"/>
</dbReference>
<keyword evidence="7" id="KW-0067">ATP-binding</keyword>
<dbReference type="GO" id="GO:0003723">
    <property type="term" value="F:RNA binding"/>
    <property type="evidence" value="ECO:0007669"/>
    <property type="project" value="InterPro"/>
</dbReference>
<dbReference type="Gene3D" id="3.60.10.10">
    <property type="entry name" value="Endonuclease/exonuclease/phosphatase"/>
    <property type="match status" value="1"/>
</dbReference>
<gene>
    <name evidence="14" type="ORF">B0T19DRAFT_224678</name>
</gene>
<feature type="domain" description="MJ1316 RNA cyclic group end recognition" evidence="12">
    <location>
        <begin position="1193"/>
        <end position="1268"/>
    </location>
</feature>
<reference evidence="14" key="1">
    <citation type="journal article" date="2023" name="Mol. Phylogenet. Evol.">
        <title>Genome-scale phylogeny and comparative genomics of the fungal order Sordariales.</title>
        <authorList>
            <person name="Hensen N."/>
            <person name="Bonometti L."/>
            <person name="Westerberg I."/>
            <person name="Brannstrom I.O."/>
            <person name="Guillou S."/>
            <person name="Cros-Aarteil S."/>
            <person name="Calhoun S."/>
            <person name="Haridas S."/>
            <person name="Kuo A."/>
            <person name="Mondo S."/>
            <person name="Pangilinan J."/>
            <person name="Riley R."/>
            <person name="LaButti K."/>
            <person name="Andreopoulos B."/>
            <person name="Lipzen A."/>
            <person name="Chen C."/>
            <person name="Yan M."/>
            <person name="Daum C."/>
            <person name="Ng V."/>
            <person name="Clum A."/>
            <person name="Steindorff A."/>
            <person name="Ohm R.A."/>
            <person name="Martin F."/>
            <person name="Silar P."/>
            <person name="Natvig D.O."/>
            <person name="Lalanne C."/>
            <person name="Gautier V."/>
            <person name="Ament-Velasquez S.L."/>
            <person name="Kruys A."/>
            <person name="Hutchinson M.I."/>
            <person name="Powell A.J."/>
            <person name="Barry K."/>
            <person name="Miller A.N."/>
            <person name="Grigoriev I.V."/>
            <person name="Debuchy R."/>
            <person name="Gladieux P."/>
            <person name="Hiltunen Thoren M."/>
            <person name="Johannesson H."/>
        </authorList>
    </citation>
    <scope>NUCLEOTIDE SEQUENCE</scope>
    <source>
        <strain evidence="14">SMH4131-1</strain>
    </source>
</reference>
<evidence type="ECO:0000313" key="15">
    <source>
        <dbReference type="Proteomes" id="UP001286456"/>
    </source>
</evidence>
<keyword evidence="6" id="KW-0547">Nucleotide-binding</keyword>
<dbReference type="Pfam" id="PF03372">
    <property type="entry name" value="Exo_endo_phos"/>
    <property type="match status" value="1"/>
</dbReference>
<dbReference type="InterPro" id="IPR040459">
    <property type="entry name" value="MJ1316"/>
</dbReference>
<comment type="subcellular location">
    <subcellularLocation>
        <location evidence="1">Nucleus</location>
    </subcellularLocation>
</comment>
<dbReference type="Pfam" id="PF13563">
    <property type="entry name" value="2_5_RNA_ligase2"/>
    <property type="match status" value="1"/>
</dbReference>
<dbReference type="InterPro" id="IPR036691">
    <property type="entry name" value="Endo/exonu/phosph_ase_sf"/>
</dbReference>
<sequence>MANPEAPSTQSAISIGSHDTALCIVPPKGLWPSVDRLRSLYDKAYEKWPPHVNLIYPFAHPENLPEAADRLRSVLQLRQIDDNEIQLSLDTPGVFTQKHGNTLFIQDGNDGHQSQLTRLRRDIFKALGHGQANNYQMHMTVAQSEQATSSAHKFLVDKVGALPPLVWDVSQLYILVRERIQLDGSATSSMKLWGTINLSDNSLTRPERPVEFYKSPFSSPAFSENDQNAGVEKDELRSGLSHYFEEDTGLWIPFHVASLDAEEIPKTLSISSYNVLAEFEYPASSARYPLIIKNILSRDALADVLVLQEVTDDFLSTLLQDEAIRDVYPFSSHGPPNQADIEPLPSFLNTVVLSKYAFDWEWVSFCRKHKGSVVVKFKDIGKQGDSGFLPAVLATVHLTRGLVDGAVATKKADSQRILKYLANTYPGHPWILAGDFNIATSSYSIDAALKKKNISSQTATCLSSFDSLFKDAGLEDTWIISRSEIGDASETDYDRDSSAELFAGEQGATYNPLVNEVAAQIVGSGLDMRPQRYDRILVRGEDLLEIAGFNQFGFPKGRAGDLSESEETYGSDHWGVRCLLNIGSGEASKTDKTAEEIQNLIAPVHFKKAPVRLSEPEAVKDCLSTLGVLPSSEDITRRKAAFDLLKRVILDTPPPTTTENPAPARQQPTVIVTPVGSYSLGVWTATSDIDVLCIGPFSSNTFIALATRRLRKAAVQGIKILRRVRANTGTMLELEVLDIKMDLQYCPSAAVAERWPEVLRAPATDPVWSLPVQTLSKLKAARDLDYLRRSIPDIATFRLAHRFIKTWAKSRGVYSQRFGFLGGIQISILLARVYKLLARELGVNTITLYDLLTTFFDHYASFDFAHSLVFDPLFHKHRLQYTRTAREPLAVLGYFPPALNTSHAASVPSTRAISEEFKRASALLSSVSEATTWTSFLCGATGPSQQLPITLAQVNTSAAADFLAGYKSYIKIDVNYWGLSPTKGAQFVGWLESRCVMLLVDLHRRAPGMYVRMWPARFVESAAAHHHSDSQNPPTEPEDEEEGEDTTKPRDYQGAYLIGLAKLDEAKTISKDDLKTALGAMQTALQRFEAQIRGDDKYFDPKSCWMDARIVSRSDISTSHLLVDGREWGEYTPAEEESDDDDEEDEDEEDYDADNAGDLDSDPTLGKKKKVNKKTKGKKPAPQAPLLEPGKKFRTAADVMSRIRWDPALDASEFIVGYEDRFVGPMERPLEAWTGEQTDEEFIPQHRILYFKKRGAGGDDKGEVVWERKTRKDILFGSGV</sequence>
<dbReference type="GO" id="GO:0006397">
    <property type="term" value="P:mRNA processing"/>
    <property type="evidence" value="ECO:0007669"/>
    <property type="project" value="UniProtKB-KW"/>
</dbReference>
<evidence type="ECO:0000256" key="1">
    <source>
        <dbReference type="ARBA" id="ARBA00004123"/>
    </source>
</evidence>
<dbReference type="GO" id="GO:0005524">
    <property type="term" value="F:ATP binding"/>
    <property type="evidence" value="ECO:0007669"/>
    <property type="project" value="UniProtKB-KW"/>
</dbReference>
<dbReference type="InterPro" id="IPR005135">
    <property type="entry name" value="Endo/exonuclease/phosphatase"/>
</dbReference>
<evidence type="ECO:0000256" key="6">
    <source>
        <dbReference type="ARBA" id="ARBA00022741"/>
    </source>
</evidence>
<evidence type="ECO:0000256" key="4">
    <source>
        <dbReference type="ARBA" id="ARBA00022664"/>
    </source>
</evidence>
<dbReference type="Gene3D" id="1.10.1410.10">
    <property type="match status" value="1"/>
</dbReference>
<proteinExistence type="inferred from homology"/>
<dbReference type="InterPro" id="IPR009097">
    <property type="entry name" value="Cyclic_Pdiesterase"/>
</dbReference>
<dbReference type="SUPFAM" id="SSF55003">
    <property type="entry name" value="PAP/Archaeal CCA-adding enzyme, C-terminal domain"/>
    <property type="match status" value="1"/>
</dbReference>
<protein>
    <recommendedName>
        <fullName evidence="3">polynucleotide adenylyltransferase</fullName>
        <ecNumber evidence="3">2.7.7.19</ecNumber>
    </recommendedName>
</protein>
<reference evidence="14" key="2">
    <citation type="submission" date="2023-06" db="EMBL/GenBank/DDBJ databases">
        <authorList>
            <consortium name="Lawrence Berkeley National Laboratory"/>
            <person name="Haridas S."/>
            <person name="Hensen N."/>
            <person name="Bonometti L."/>
            <person name="Westerberg I."/>
            <person name="Brannstrom I.O."/>
            <person name="Guillou S."/>
            <person name="Cros-Aarteil S."/>
            <person name="Calhoun S."/>
            <person name="Kuo A."/>
            <person name="Mondo S."/>
            <person name="Pangilinan J."/>
            <person name="Riley R."/>
            <person name="Labutti K."/>
            <person name="Andreopoulos B."/>
            <person name="Lipzen A."/>
            <person name="Chen C."/>
            <person name="Yanf M."/>
            <person name="Daum C."/>
            <person name="Ng V."/>
            <person name="Clum A."/>
            <person name="Steindorff A."/>
            <person name="Ohm R."/>
            <person name="Martin F."/>
            <person name="Silar P."/>
            <person name="Natvig D."/>
            <person name="Lalanne C."/>
            <person name="Gautier V."/>
            <person name="Ament-Velasquez S.L."/>
            <person name="Kruys A."/>
            <person name="Hutchinson M.I."/>
            <person name="Powell A.J."/>
            <person name="Barry K."/>
            <person name="Miller A.N."/>
            <person name="Grigoriev I.V."/>
            <person name="Debuchy R."/>
            <person name="Gladieux P."/>
            <person name="Thoren M.H."/>
            <person name="Johannesson H."/>
        </authorList>
    </citation>
    <scope>NUCLEOTIDE SEQUENCE</scope>
    <source>
        <strain evidence="14">SMH4131-1</strain>
    </source>
</reference>
<evidence type="ECO:0000256" key="2">
    <source>
        <dbReference type="ARBA" id="ARBA00010912"/>
    </source>
</evidence>
<feature type="domain" description="Poly(A) polymerase central" evidence="13">
    <location>
        <begin position="796"/>
        <end position="935"/>
    </location>
</feature>
<keyword evidence="8" id="KW-0539">Nucleus</keyword>
<comment type="caution">
    <text evidence="14">The sequence shown here is derived from an EMBL/GenBank/DDBJ whole genome shotgun (WGS) entry which is preliminary data.</text>
</comment>
<evidence type="ECO:0000256" key="7">
    <source>
        <dbReference type="ARBA" id="ARBA00022840"/>
    </source>
</evidence>
<dbReference type="InterPro" id="IPR043519">
    <property type="entry name" value="NT_sf"/>
</dbReference>
<evidence type="ECO:0000259" key="13">
    <source>
        <dbReference type="Pfam" id="PF04928"/>
    </source>
</evidence>
<keyword evidence="5" id="KW-0808">Transferase</keyword>
<dbReference type="Pfam" id="PF01909">
    <property type="entry name" value="NTP_transf_2"/>
    <property type="match status" value="1"/>
</dbReference>
<dbReference type="GO" id="GO:0031123">
    <property type="term" value="P:RNA 3'-end processing"/>
    <property type="evidence" value="ECO:0007669"/>
    <property type="project" value="InterPro"/>
</dbReference>
<dbReference type="PANTHER" id="PTHR10682">
    <property type="entry name" value="POLY A POLYMERASE"/>
    <property type="match status" value="1"/>
</dbReference>
<evidence type="ECO:0000259" key="10">
    <source>
        <dbReference type="Pfam" id="PF01909"/>
    </source>
</evidence>
<evidence type="ECO:0000313" key="14">
    <source>
        <dbReference type="EMBL" id="KAK3324195.1"/>
    </source>
</evidence>
<feature type="domain" description="Endonuclease/exonuclease/phosphatase" evidence="11">
    <location>
        <begin position="272"/>
        <end position="573"/>
    </location>
</feature>
<dbReference type="GO" id="GO:0005634">
    <property type="term" value="C:nucleus"/>
    <property type="evidence" value="ECO:0007669"/>
    <property type="project" value="UniProtKB-SubCell"/>
</dbReference>
<dbReference type="EC" id="2.7.7.19" evidence="3"/>
<dbReference type="SUPFAM" id="SSF81631">
    <property type="entry name" value="PAP/OAS1 substrate-binding domain"/>
    <property type="match status" value="1"/>
</dbReference>
<feature type="domain" description="Polymerase nucleotidyl transferase" evidence="10">
    <location>
        <begin position="672"/>
        <end position="706"/>
    </location>
</feature>
<keyword evidence="15" id="KW-1185">Reference proteome</keyword>